<evidence type="ECO:0000256" key="1">
    <source>
        <dbReference type="SAM" id="MobiDB-lite"/>
    </source>
</evidence>
<feature type="chain" id="PRO_5001870946" evidence="2">
    <location>
        <begin position="22"/>
        <end position="101"/>
    </location>
</feature>
<dbReference type="AlphaFoldDB" id="A0A091B919"/>
<reference evidence="3 4" key="1">
    <citation type="submission" date="2013-09" db="EMBL/GenBank/DDBJ databases">
        <title>Genome sequencing of Arenimonas composti.</title>
        <authorList>
            <person name="Chen F."/>
            <person name="Wang G."/>
        </authorList>
    </citation>
    <scope>NUCLEOTIDE SEQUENCE [LARGE SCALE GENOMIC DNA]</scope>
    <source>
        <strain evidence="3 4">TR7-09</strain>
    </source>
</reference>
<dbReference type="STRING" id="1121013.GCA_000426365_02409"/>
<sequence>MSRLRLVVFALTCAFALPAAAQHRPASLPNAHGVDANRAAETMIRDDAAADAARRSRVERTTDEAEPAFVPDRVGRVQIEEVQIREDGSTEPLNADDDDGR</sequence>
<name>A0A091B919_9GAMM</name>
<dbReference type="RefSeq" id="WP_026817351.1">
    <property type="nucleotide sequence ID" value="NZ_AUFF01000008.1"/>
</dbReference>
<proteinExistence type="predicted"/>
<feature type="compositionally biased region" description="Basic and acidic residues" evidence="1">
    <location>
        <begin position="48"/>
        <end position="63"/>
    </location>
</feature>
<organism evidence="3 4">
    <name type="scientific">Arenimonas composti TR7-09 = DSM 18010</name>
    <dbReference type="NCBI Taxonomy" id="1121013"/>
    <lineage>
        <taxon>Bacteria</taxon>
        <taxon>Pseudomonadati</taxon>
        <taxon>Pseudomonadota</taxon>
        <taxon>Gammaproteobacteria</taxon>
        <taxon>Lysobacterales</taxon>
        <taxon>Lysobacteraceae</taxon>
        <taxon>Arenimonas</taxon>
    </lineage>
</organism>
<comment type="caution">
    <text evidence="3">The sequence shown here is derived from an EMBL/GenBank/DDBJ whole genome shotgun (WGS) entry which is preliminary data.</text>
</comment>
<keyword evidence="4" id="KW-1185">Reference proteome</keyword>
<dbReference type="Proteomes" id="UP000029391">
    <property type="component" value="Unassembled WGS sequence"/>
</dbReference>
<dbReference type="EMBL" id="AWXU01000040">
    <property type="protein sequence ID" value="KFN49158.1"/>
    <property type="molecule type" value="Genomic_DNA"/>
</dbReference>
<evidence type="ECO:0000313" key="4">
    <source>
        <dbReference type="Proteomes" id="UP000029391"/>
    </source>
</evidence>
<evidence type="ECO:0000313" key="3">
    <source>
        <dbReference type="EMBL" id="KFN49158.1"/>
    </source>
</evidence>
<gene>
    <name evidence="3" type="ORF">P873_11935</name>
</gene>
<keyword evidence="2" id="KW-0732">Signal</keyword>
<feature type="signal peptide" evidence="2">
    <location>
        <begin position="1"/>
        <end position="21"/>
    </location>
</feature>
<protein>
    <submittedName>
        <fullName evidence="3">Uncharacterized protein</fullName>
    </submittedName>
</protein>
<accession>A0A091B919</accession>
<feature type="compositionally biased region" description="Basic and acidic residues" evidence="1">
    <location>
        <begin position="73"/>
        <end position="88"/>
    </location>
</feature>
<feature type="region of interest" description="Disordered" evidence="1">
    <location>
        <begin position="48"/>
        <end position="101"/>
    </location>
</feature>
<evidence type="ECO:0000256" key="2">
    <source>
        <dbReference type="SAM" id="SignalP"/>
    </source>
</evidence>